<comment type="caution">
    <text evidence="2">The sequence shown here is derived from an EMBL/GenBank/DDBJ whole genome shotgun (WGS) entry which is preliminary data.</text>
</comment>
<dbReference type="STRING" id="36818.BGK67_24235"/>
<sequence>MAVIVASAGSSALSRSPGVQGLRHAGVRDQGSGAALAEPARHAVRRGLRPALGGARFGTQVVR</sequence>
<dbReference type="EMBL" id="MEHK01000001">
    <property type="protein sequence ID" value="OEJ34032.1"/>
    <property type="molecule type" value="Genomic_DNA"/>
</dbReference>
<feature type="region of interest" description="Disordered" evidence="1">
    <location>
        <begin position="6"/>
        <end position="25"/>
    </location>
</feature>
<dbReference type="Proteomes" id="UP000095705">
    <property type="component" value="Unassembled WGS sequence"/>
</dbReference>
<evidence type="ECO:0000313" key="2">
    <source>
        <dbReference type="EMBL" id="OEJ34032.1"/>
    </source>
</evidence>
<evidence type="ECO:0000256" key="1">
    <source>
        <dbReference type="SAM" id="MobiDB-lite"/>
    </source>
</evidence>
<keyword evidence="3" id="KW-1185">Reference proteome</keyword>
<protein>
    <submittedName>
        <fullName evidence="2">Uncharacterized protein</fullName>
    </submittedName>
</protein>
<dbReference type="AlphaFoldDB" id="A0A1E5PXE7"/>
<evidence type="ECO:0000313" key="3">
    <source>
        <dbReference type="Proteomes" id="UP000095705"/>
    </source>
</evidence>
<name>A0A1E5PXE7_9ACTN</name>
<organism evidence="2 3">
    <name type="scientific">Streptomyces subrutilus</name>
    <dbReference type="NCBI Taxonomy" id="36818"/>
    <lineage>
        <taxon>Bacteria</taxon>
        <taxon>Bacillati</taxon>
        <taxon>Actinomycetota</taxon>
        <taxon>Actinomycetes</taxon>
        <taxon>Kitasatosporales</taxon>
        <taxon>Streptomycetaceae</taxon>
        <taxon>Streptomyces</taxon>
    </lineage>
</organism>
<accession>A0A1E5PXE7</accession>
<reference evidence="2 3" key="1">
    <citation type="submission" date="2016-08" db="EMBL/GenBank/DDBJ databases">
        <title>The complete genome of Streptomyces subrutilus 10-1-1.</title>
        <authorList>
            <person name="Chen X."/>
        </authorList>
    </citation>
    <scope>NUCLEOTIDE SEQUENCE [LARGE SCALE GENOMIC DNA]</scope>
    <source>
        <strain evidence="2 3">10-1-1</strain>
    </source>
</reference>
<gene>
    <name evidence="2" type="ORF">BGK67_24235</name>
</gene>
<proteinExistence type="predicted"/>